<feature type="region of interest" description="Disordered" evidence="6">
    <location>
        <begin position="439"/>
        <end position="467"/>
    </location>
</feature>
<dbReference type="InterPro" id="IPR023753">
    <property type="entry name" value="FAD/NAD-binding_dom"/>
</dbReference>
<feature type="domain" description="FAD/NAD(P)-binding" evidence="8">
    <location>
        <begin position="10"/>
        <end position="336"/>
    </location>
</feature>
<feature type="compositionally biased region" description="Polar residues" evidence="6">
    <location>
        <begin position="449"/>
        <end position="467"/>
    </location>
</feature>
<sequence>MTIDSKQRPHVVVIGGGFAGLQAVRDLRKADVSVTLLDRRNFHLFQPLLYQVATGELSPANIATPLRGILRKQANARVLLEEVTSISLADQLVRTTDSSIRFDYLVVATGAIHHYFGREEWRSLAPGLKTIENATEIRRQILAAFEAAERCNDPDEVHEMLTFVIVGGGPTGCELAGALAEISRHTLQNDFRSIQPADAKIVLVESGDAPLDVYPDPLPSRAADDLRRLGVEVRSQCRVVEIEPTHVMVRNKVTDEVTRLNTRTVLWAAGVKASPLGGILCEAAKVEPDRGGRVPVKEDLSLPQHSNVFVCGDLAKVEMKDGKEVPGLAPAAMQMGAHAAACIHADLRSKERRPFRYRDKGSLAVIGRFSAVGQIGRYKAKGFVAWFIWLFIHLMYITMFRNRLLVLMQWGWTFFTHDRSARLITDGANVEISTMEQATGWNEDPAMPTNRNGAANTPVASDSDLNV</sequence>
<keyword evidence="3" id="KW-0285">Flavoprotein</keyword>
<keyword evidence="11" id="KW-1185">Reference proteome</keyword>
<dbReference type="SUPFAM" id="SSF51905">
    <property type="entry name" value="FAD/NAD(P)-binding domain"/>
    <property type="match status" value="1"/>
</dbReference>
<keyword evidence="7" id="KW-0812">Transmembrane</keyword>
<evidence type="ECO:0000256" key="2">
    <source>
        <dbReference type="ARBA" id="ARBA00005272"/>
    </source>
</evidence>
<keyword evidence="7" id="KW-0472">Membrane</keyword>
<dbReference type="Proteomes" id="UP001430306">
    <property type="component" value="Unassembled WGS sequence"/>
</dbReference>
<organism evidence="10 11">
    <name type="scientific">Rhodopirellula halodulae</name>
    <dbReference type="NCBI Taxonomy" id="2894198"/>
    <lineage>
        <taxon>Bacteria</taxon>
        <taxon>Pseudomonadati</taxon>
        <taxon>Planctomycetota</taxon>
        <taxon>Planctomycetia</taxon>
        <taxon>Pirellulales</taxon>
        <taxon>Pirellulaceae</taxon>
        <taxon>Rhodopirellula</taxon>
    </lineage>
</organism>
<proteinExistence type="inferred from homology"/>
<evidence type="ECO:0000259" key="8">
    <source>
        <dbReference type="Pfam" id="PF07992"/>
    </source>
</evidence>
<dbReference type="Gene3D" id="3.50.50.100">
    <property type="match status" value="1"/>
</dbReference>
<dbReference type="PRINTS" id="PR00368">
    <property type="entry name" value="FADPNR"/>
</dbReference>
<dbReference type="EMBL" id="JAJKFW010000024">
    <property type="protein sequence ID" value="MCC9643492.1"/>
    <property type="molecule type" value="Genomic_DNA"/>
</dbReference>
<dbReference type="PANTHER" id="PTHR42913">
    <property type="entry name" value="APOPTOSIS-INDUCING FACTOR 1"/>
    <property type="match status" value="1"/>
</dbReference>
<keyword evidence="7" id="KW-1133">Transmembrane helix</keyword>
<evidence type="ECO:0000313" key="10">
    <source>
        <dbReference type="EMBL" id="MCC9643492.1"/>
    </source>
</evidence>
<keyword evidence="4" id="KW-0274">FAD</keyword>
<evidence type="ECO:0000256" key="5">
    <source>
        <dbReference type="ARBA" id="ARBA00023002"/>
    </source>
</evidence>
<comment type="similarity">
    <text evidence="2">Belongs to the NADH dehydrogenase family.</text>
</comment>
<evidence type="ECO:0000256" key="6">
    <source>
        <dbReference type="SAM" id="MobiDB-lite"/>
    </source>
</evidence>
<feature type="transmembrane region" description="Helical" evidence="7">
    <location>
        <begin position="383"/>
        <end position="400"/>
    </location>
</feature>
<name>A0ABS8NKK9_9BACT</name>
<accession>A0ABS8NKK9</accession>
<reference evidence="10" key="1">
    <citation type="submission" date="2021-11" db="EMBL/GenBank/DDBJ databases">
        <title>Genome sequence.</title>
        <authorList>
            <person name="Sun Q."/>
        </authorList>
    </citation>
    <scope>NUCLEOTIDE SEQUENCE</scope>
    <source>
        <strain evidence="10">JC740</strain>
    </source>
</reference>
<dbReference type="PANTHER" id="PTHR42913:SF3">
    <property type="entry name" value="64 KDA MITOCHONDRIAL NADH DEHYDROGENASE (EUROFUNG)"/>
    <property type="match status" value="1"/>
</dbReference>
<evidence type="ECO:0000256" key="3">
    <source>
        <dbReference type="ARBA" id="ARBA00022630"/>
    </source>
</evidence>
<comment type="caution">
    <text evidence="10">The sequence shown here is derived from an EMBL/GenBank/DDBJ whole genome shotgun (WGS) entry which is preliminary data.</text>
</comment>
<keyword evidence="5" id="KW-0560">Oxidoreductase</keyword>
<evidence type="ECO:0000256" key="4">
    <source>
        <dbReference type="ARBA" id="ARBA00022827"/>
    </source>
</evidence>
<dbReference type="Pfam" id="PF22366">
    <property type="entry name" value="NDH2_C"/>
    <property type="match status" value="1"/>
</dbReference>
<protein>
    <submittedName>
        <fullName evidence="10">NAD(P)/FAD-dependent oxidoreductase</fullName>
    </submittedName>
</protein>
<gene>
    <name evidence="10" type="ORF">LOC71_14500</name>
</gene>
<evidence type="ECO:0000259" key="9">
    <source>
        <dbReference type="Pfam" id="PF22366"/>
    </source>
</evidence>
<evidence type="ECO:0000256" key="7">
    <source>
        <dbReference type="SAM" id="Phobius"/>
    </source>
</evidence>
<evidence type="ECO:0000313" key="11">
    <source>
        <dbReference type="Proteomes" id="UP001430306"/>
    </source>
</evidence>
<dbReference type="InterPro" id="IPR051169">
    <property type="entry name" value="NADH-Q_oxidoreductase"/>
</dbReference>
<dbReference type="PRINTS" id="PR00411">
    <property type="entry name" value="PNDRDTASEI"/>
</dbReference>
<feature type="domain" description="External alternative NADH-ubiquinone oxidoreductase-like C-terminal" evidence="9">
    <location>
        <begin position="360"/>
        <end position="414"/>
    </location>
</feature>
<evidence type="ECO:0000256" key="1">
    <source>
        <dbReference type="ARBA" id="ARBA00001974"/>
    </source>
</evidence>
<comment type="cofactor">
    <cofactor evidence="1">
        <name>FAD</name>
        <dbReference type="ChEBI" id="CHEBI:57692"/>
    </cofactor>
</comment>
<dbReference type="RefSeq" id="WP_230274439.1">
    <property type="nucleotide sequence ID" value="NZ_JAJKFW010000024.1"/>
</dbReference>
<dbReference type="InterPro" id="IPR054585">
    <property type="entry name" value="NDH2-like_C"/>
</dbReference>
<dbReference type="InterPro" id="IPR036188">
    <property type="entry name" value="FAD/NAD-bd_sf"/>
</dbReference>
<dbReference type="Pfam" id="PF07992">
    <property type="entry name" value="Pyr_redox_2"/>
    <property type="match status" value="1"/>
</dbReference>